<name>A0A3P7YVM0_9TREM</name>
<proteinExistence type="predicted"/>
<evidence type="ECO:0000313" key="2">
    <source>
        <dbReference type="Proteomes" id="UP000269396"/>
    </source>
</evidence>
<keyword evidence="2" id="KW-1185">Reference proteome</keyword>
<dbReference type="AlphaFoldDB" id="A0A3P7YVM0"/>
<sequence length="31" mass="3633">MLNIKGSAEDYLRRLFPTLIQLWPDGWITNA</sequence>
<dbReference type="Proteomes" id="UP000269396">
    <property type="component" value="Unassembled WGS sequence"/>
</dbReference>
<organism evidence="1 2">
    <name type="scientific">Schistosoma mattheei</name>
    <dbReference type="NCBI Taxonomy" id="31246"/>
    <lineage>
        <taxon>Eukaryota</taxon>
        <taxon>Metazoa</taxon>
        <taxon>Spiralia</taxon>
        <taxon>Lophotrochozoa</taxon>
        <taxon>Platyhelminthes</taxon>
        <taxon>Trematoda</taxon>
        <taxon>Digenea</taxon>
        <taxon>Strigeidida</taxon>
        <taxon>Schistosomatoidea</taxon>
        <taxon>Schistosomatidae</taxon>
        <taxon>Schistosoma</taxon>
    </lineage>
</organism>
<gene>
    <name evidence="1" type="ORF">SMTD_LOCUS3066</name>
</gene>
<evidence type="ECO:0000313" key="1">
    <source>
        <dbReference type="EMBL" id="VDO91581.1"/>
    </source>
</evidence>
<dbReference type="EMBL" id="UZAL01004962">
    <property type="protein sequence ID" value="VDO91581.1"/>
    <property type="molecule type" value="Genomic_DNA"/>
</dbReference>
<reference evidence="1 2" key="1">
    <citation type="submission" date="2018-11" db="EMBL/GenBank/DDBJ databases">
        <authorList>
            <consortium name="Pathogen Informatics"/>
        </authorList>
    </citation>
    <scope>NUCLEOTIDE SEQUENCE [LARGE SCALE GENOMIC DNA]</scope>
    <source>
        <strain>Denwood</strain>
        <strain evidence="2">Zambia</strain>
    </source>
</reference>
<protein>
    <submittedName>
        <fullName evidence="1">Uncharacterized protein</fullName>
    </submittedName>
</protein>
<accession>A0A3P7YVM0</accession>